<accession>A0ABN9SG03</accession>
<evidence type="ECO:0000313" key="3">
    <source>
        <dbReference type="EMBL" id="CAK0830720.1"/>
    </source>
</evidence>
<organism evidence="3 4">
    <name type="scientific">Prorocentrum cordatum</name>
    <dbReference type="NCBI Taxonomy" id="2364126"/>
    <lineage>
        <taxon>Eukaryota</taxon>
        <taxon>Sar</taxon>
        <taxon>Alveolata</taxon>
        <taxon>Dinophyceae</taxon>
        <taxon>Prorocentrales</taxon>
        <taxon>Prorocentraceae</taxon>
        <taxon>Prorocentrum</taxon>
    </lineage>
</organism>
<dbReference type="Proteomes" id="UP001189429">
    <property type="component" value="Unassembled WGS sequence"/>
</dbReference>
<dbReference type="EMBL" id="CAUYUJ010011002">
    <property type="protein sequence ID" value="CAK0830720.1"/>
    <property type="molecule type" value="Genomic_DNA"/>
</dbReference>
<sequence length="215" mass="23771">MAPMEPAKAGAALARETLEEAVSGLGEKELQEMGVRLTRSAAGMEEMLEELEVERRDLKEENAYLNETISLFMKEMQKLNIGKDNTVDPTLVDSAPLAFVGRFWEKVKPRDTAYAINEHVGEIKKPEPGQQATPTPQEVARQVGQSTVQNLRGAFGPLWQRAETLVKDTHEKVQANLQERAAAREAELAKQRSAAKGSKEPRASKKRAPKQPAAE</sequence>
<keyword evidence="4" id="KW-1185">Reference proteome</keyword>
<feature type="coiled-coil region" evidence="1">
    <location>
        <begin position="41"/>
        <end position="68"/>
    </location>
</feature>
<proteinExistence type="predicted"/>
<name>A0ABN9SG03_9DINO</name>
<feature type="non-terminal residue" evidence="3">
    <location>
        <position position="215"/>
    </location>
</feature>
<evidence type="ECO:0000256" key="1">
    <source>
        <dbReference type="SAM" id="Coils"/>
    </source>
</evidence>
<protein>
    <submittedName>
        <fullName evidence="3">Uncharacterized protein</fullName>
    </submittedName>
</protein>
<reference evidence="3" key="1">
    <citation type="submission" date="2023-10" db="EMBL/GenBank/DDBJ databases">
        <authorList>
            <person name="Chen Y."/>
            <person name="Shah S."/>
            <person name="Dougan E. K."/>
            <person name="Thang M."/>
            <person name="Chan C."/>
        </authorList>
    </citation>
    <scope>NUCLEOTIDE SEQUENCE [LARGE SCALE GENOMIC DNA]</scope>
</reference>
<comment type="caution">
    <text evidence="3">The sequence shown here is derived from an EMBL/GenBank/DDBJ whole genome shotgun (WGS) entry which is preliminary data.</text>
</comment>
<evidence type="ECO:0000256" key="2">
    <source>
        <dbReference type="SAM" id="MobiDB-lite"/>
    </source>
</evidence>
<keyword evidence="1" id="KW-0175">Coiled coil</keyword>
<feature type="region of interest" description="Disordered" evidence="2">
    <location>
        <begin position="182"/>
        <end position="215"/>
    </location>
</feature>
<evidence type="ECO:0000313" key="4">
    <source>
        <dbReference type="Proteomes" id="UP001189429"/>
    </source>
</evidence>
<gene>
    <name evidence="3" type="ORF">PCOR1329_LOCUS29283</name>
</gene>